<dbReference type="Gene3D" id="1.10.10.60">
    <property type="entry name" value="Homeodomain-like"/>
    <property type="match status" value="1"/>
</dbReference>
<dbReference type="Pfam" id="PF16859">
    <property type="entry name" value="TetR_C_11"/>
    <property type="match status" value="1"/>
</dbReference>
<keyword evidence="1" id="KW-0805">Transcription regulation</keyword>
<keyword evidence="2 4" id="KW-0238">DNA-binding</keyword>
<dbReference type="PRINTS" id="PR00455">
    <property type="entry name" value="HTHTETR"/>
</dbReference>
<name>A0ABX1BAW5_9ACTN</name>
<dbReference type="InterPro" id="IPR001647">
    <property type="entry name" value="HTH_TetR"/>
</dbReference>
<evidence type="ECO:0000256" key="4">
    <source>
        <dbReference type="PROSITE-ProRule" id="PRU00335"/>
    </source>
</evidence>
<dbReference type="InterPro" id="IPR009057">
    <property type="entry name" value="Homeodomain-like_sf"/>
</dbReference>
<dbReference type="Proteomes" id="UP000696294">
    <property type="component" value="Unassembled WGS sequence"/>
</dbReference>
<dbReference type="Pfam" id="PF00440">
    <property type="entry name" value="TetR_N"/>
    <property type="match status" value="1"/>
</dbReference>
<dbReference type="SUPFAM" id="SSF46689">
    <property type="entry name" value="Homeodomain-like"/>
    <property type="match status" value="1"/>
</dbReference>
<dbReference type="PANTHER" id="PTHR30055">
    <property type="entry name" value="HTH-TYPE TRANSCRIPTIONAL REGULATOR RUTR"/>
    <property type="match status" value="1"/>
</dbReference>
<evidence type="ECO:0000313" key="8">
    <source>
        <dbReference type="Proteomes" id="UP000696294"/>
    </source>
</evidence>
<dbReference type="PROSITE" id="PS50977">
    <property type="entry name" value="HTH_TETR_2"/>
    <property type="match status" value="1"/>
</dbReference>
<dbReference type="EMBL" id="JAATEP010000016">
    <property type="protein sequence ID" value="NJP92283.1"/>
    <property type="molecule type" value="Genomic_DNA"/>
</dbReference>
<comment type="caution">
    <text evidence="7">The sequence shown here is derived from an EMBL/GenBank/DDBJ whole genome shotgun (WGS) entry which is preliminary data.</text>
</comment>
<reference evidence="7 8" key="1">
    <citation type="submission" date="2020-03" db="EMBL/GenBank/DDBJ databases">
        <title>WGS of actinomycetes isolated from Thailand.</title>
        <authorList>
            <person name="Thawai C."/>
        </authorList>
    </citation>
    <scope>NUCLEOTIDE SEQUENCE [LARGE SCALE GENOMIC DNA]</scope>
    <source>
        <strain evidence="7 8">FMUSA5-5</strain>
    </source>
</reference>
<feature type="compositionally biased region" description="Low complexity" evidence="5">
    <location>
        <begin position="8"/>
        <end position="17"/>
    </location>
</feature>
<evidence type="ECO:0000313" key="7">
    <source>
        <dbReference type="EMBL" id="NJP92283.1"/>
    </source>
</evidence>
<keyword evidence="8" id="KW-1185">Reference proteome</keyword>
<dbReference type="InterPro" id="IPR036271">
    <property type="entry name" value="Tet_transcr_reg_TetR-rel_C_sf"/>
</dbReference>
<dbReference type="InterPro" id="IPR011075">
    <property type="entry name" value="TetR_C"/>
</dbReference>
<dbReference type="SUPFAM" id="SSF48498">
    <property type="entry name" value="Tetracyclin repressor-like, C-terminal domain"/>
    <property type="match status" value="1"/>
</dbReference>
<gene>
    <name evidence="7" type="ORF">HCN51_22910</name>
</gene>
<feature type="domain" description="HTH tetR-type" evidence="6">
    <location>
        <begin position="24"/>
        <end position="84"/>
    </location>
</feature>
<keyword evidence="3" id="KW-0804">Transcription</keyword>
<protein>
    <submittedName>
        <fullName evidence="7">TetR/AcrR family transcriptional regulator</fullName>
    </submittedName>
</protein>
<proteinExistence type="predicted"/>
<evidence type="ECO:0000256" key="2">
    <source>
        <dbReference type="ARBA" id="ARBA00023125"/>
    </source>
</evidence>
<evidence type="ECO:0000256" key="3">
    <source>
        <dbReference type="ARBA" id="ARBA00023163"/>
    </source>
</evidence>
<sequence>MTGQPDETTGGTRAARPPGRPRSQEADLAILSAALDLLIEQGAAQTSIEQVARRAGVTRATVYRRFADKTALLVRALEWANHDNDPAFTGWRDLEHMFADWAAYLAVPRHRRLLRRLYGSVDDYPELVAAYRVVNGGRRAAVVRELLCRTRDLGRLPGDVDVDAVQRMLTAAVLYEVGIQPDRDDQAAIAADFLAVMRLVGYDISGDQITFHRAK</sequence>
<feature type="DNA-binding region" description="H-T-H motif" evidence="4">
    <location>
        <begin position="47"/>
        <end position="66"/>
    </location>
</feature>
<feature type="region of interest" description="Disordered" evidence="5">
    <location>
        <begin position="1"/>
        <end position="23"/>
    </location>
</feature>
<dbReference type="Gene3D" id="1.10.357.10">
    <property type="entry name" value="Tetracycline Repressor, domain 2"/>
    <property type="match status" value="1"/>
</dbReference>
<accession>A0ABX1BAW5</accession>
<evidence type="ECO:0000259" key="6">
    <source>
        <dbReference type="PROSITE" id="PS50977"/>
    </source>
</evidence>
<organism evidence="7 8">
    <name type="scientific">Nonomuraea composti</name>
    <dbReference type="NCBI Taxonomy" id="2720023"/>
    <lineage>
        <taxon>Bacteria</taxon>
        <taxon>Bacillati</taxon>
        <taxon>Actinomycetota</taxon>
        <taxon>Actinomycetes</taxon>
        <taxon>Streptosporangiales</taxon>
        <taxon>Streptosporangiaceae</taxon>
        <taxon>Nonomuraea</taxon>
    </lineage>
</organism>
<dbReference type="RefSeq" id="WP_168011525.1">
    <property type="nucleotide sequence ID" value="NZ_JAATEP010000016.1"/>
</dbReference>
<dbReference type="InterPro" id="IPR050109">
    <property type="entry name" value="HTH-type_TetR-like_transc_reg"/>
</dbReference>
<dbReference type="PANTHER" id="PTHR30055:SF148">
    <property type="entry name" value="TETR-FAMILY TRANSCRIPTIONAL REGULATOR"/>
    <property type="match status" value="1"/>
</dbReference>
<evidence type="ECO:0000256" key="1">
    <source>
        <dbReference type="ARBA" id="ARBA00023015"/>
    </source>
</evidence>
<evidence type="ECO:0000256" key="5">
    <source>
        <dbReference type="SAM" id="MobiDB-lite"/>
    </source>
</evidence>